<keyword evidence="4 12" id="KW-0812">Transmembrane</keyword>
<gene>
    <name evidence="14" type="ordered locus">MYPU_4210</name>
</gene>
<dbReference type="PANTHER" id="PTHR11537:SF254">
    <property type="entry name" value="POTASSIUM VOLTAGE-GATED CHANNEL PROTEIN SHAB"/>
    <property type="match status" value="1"/>
</dbReference>
<evidence type="ECO:0000256" key="12">
    <source>
        <dbReference type="SAM" id="Phobius"/>
    </source>
</evidence>
<sequence length="344" mass="39927">MIYIFINMNQKYLNIAKHLNNVAINEKSKEKDQPKVNLIVDVLRKIWFIVVLSFIILSFLLLIIDKKFIASNKSFFLVIELTIFFVLLVDFFLWTFTYPYRKNGKLISMIIFPFTFTGILLVSSFVPSIWILEAFIENKDINVESQNNKVPKTFEISQVLSFLRSLVFLRVGRVLMLLQVFEPFKILYRAFKNEKKILISLFVFIIILILIFSLIIYSVETIGENANPNIKNYWDAIYFTTISMTTIGYGDISPVTTNGKIIIVIISIIGIALFAIPSGVIAGAFLAEIQKKINNQNNNEEENFFKKLNPLEKVKFIFFYQDEPKNQKPNQNINNDKNARPKNK</sequence>
<feature type="transmembrane region" description="Helical" evidence="12">
    <location>
        <begin position="46"/>
        <end position="64"/>
    </location>
</feature>
<evidence type="ECO:0000256" key="2">
    <source>
        <dbReference type="ARBA" id="ARBA00022448"/>
    </source>
</evidence>
<evidence type="ECO:0000256" key="3">
    <source>
        <dbReference type="ARBA" id="ARBA00022538"/>
    </source>
</evidence>
<evidence type="ECO:0000256" key="11">
    <source>
        <dbReference type="SAM" id="MobiDB-lite"/>
    </source>
</evidence>
<keyword evidence="10 14" id="KW-0407">Ion channel</keyword>
<dbReference type="GO" id="GO:0001508">
    <property type="term" value="P:action potential"/>
    <property type="evidence" value="ECO:0007669"/>
    <property type="project" value="TreeGrafter"/>
</dbReference>
<feature type="transmembrane region" description="Helical" evidence="12">
    <location>
        <begin position="76"/>
        <end position="98"/>
    </location>
</feature>
<dbReference type="PANTHER" id="PTHR11537">
    <property type="entry name" value="VOLTAGE-GATED POTASSIUM CHANNEL"/>
    <property type="match status" value="1"/>
</dbReference>
<evidence type="ECO:0000256" key="5">
    <source>
        <dbReference type="ARBA" id="ARBA00022826"/>
    </source>
</evidence>
<keyword evidence="7 12" id="KW-1133">Transmembrane helix</keyword>
<feature type="compositionally biased region" description="Low complexity" evidence="11">
    <location>
        <begin position="327"/>
        <end position="336"/>
    </location>
</feature>
<comment type="subcellular location">
    <subcellularLocation>
        <location evidence="1">Membrane</location>
        <topology evidence="1">Multi-pass membrane protein</topology>
    </subcellularLocation>
</comment>
<keyword evidence="9 12" id="KW-0472">Membrane</keyword>
<evidence type="ECO:0000256" key="9">
    <source>
        <dbReference type="ARBA" id="ARBA00023136"/>
    </source>
</evidence>
<dbReference type="Pfam" id="PF00520">
    <property type="entry name" value="Ion_trans"/>
    <property type="match status" value="1"/>
</dbReference>
<dbReference type="HOGENOM" id="CLU_066415_0_0_14"/>
<keyword evidence="2" id="KW-0813">Transport</keyword>
<feature type="domain" description="Ion transport" evidence="13">
    <location>
        <begin position="45"/>
        <end position="285"/>
    </location>
</feature>
<protein>
    <submittedName>
        <fullName evidence="14">POTASSIUM CHANNEL PROTEIN</fullName>
    </submittedName>
</protein>
<feature type="region of interest" description="Disordered" evidence="11">
    <location>
        <begin position="324"/>
        <end position="344"/>
    </location>
</feature>
<evidence type="ECO:0000256" key="1">
    <source>
        <dbReference type="ARBA" id="ARBA00004141"/>
    </source>
</evidence>
<dbReference type="GO" id="GO:0008076">
    <property type="term" value="C:voltage-gated potassium channel complex"/>
    <property type="evidence" value="ECO:0007669"/>
    <property type="project" value="InterPro"/>
</dbReference>
<feature type="transmembrane region" description="Helical" evidence="12">
    <location>
        <begin position="261"/>
        <end position="287"/>
    </location>
</feature>
<dbReference type="EMBL" id="AL445564">
    <property type="protein sequence ID" value="CAC13594.1"/>
    <property type="molecule type" value="Genomic_DNA"/>
</dbReference>
<evidence type="ECO:0000259" key="13">
    <source>
        <dbReference type="Pfam" id="PF00520"/>
    </source>
</evidence>
<organism evidence="15">
    <name type="scientific">Mycoplasmopsis pulmonis (strain UAB CTIP)</name>
    <name type="common">Mycoplasma pulmonis</name>
    <dbReference type="NCBI Taxonomy" id="272635"/>
    <lineage>
        <taxon>Bacteria</taxon>
        <taxon>Bacillati</taxon>
        <taxon>Mycoplasmatota</taxon>
        <taxon>Mycoplasmoidales</taxon>
        <taxon>Metamycoplasmataceae</taxon>
        <taxon>Mycoplasmopsis</taxon>
    </lineage>
</organism>
<keyword evidence="8" id="KW-0406">Ion transport</keyword>
<evidence type="ECO:0000256" key="4">
    <source>
        <dbReference type="ARBA" id="ARBA00022692"/>
    </source>
</evidence>
<dbReference type="STRING" id="272635.gene:17577021"/>
<keyword evidence="6" id="KW-0630">Potassium</keyword>
<evidence type="ECO:0000256" key="8">
    <source>
        <dbReference type="ARBA" id="ARBA00023065"/>
    </source>
</evidence>
<proteinExistence type="predicted"/>
<name>Q98QE5_MYCPU</name>
<evidence type="ECO:0000256" key="10">
    <source>
        <dbReference type="ARBA" id="ARBA00023303"/>
    </source>
</evidence>
<dbReference type="InterPro" id="IPR028325">
    <property type="entry name" value="VG_K_chnl"/>
</dbReference>
<evidence type="ECO:0000256" key="6">
    <source>
        <dbReference type="ARBA" id="ARBA00022958"/>
    </source>
</evidence>
<dbReference type="eggNOG" id="COG0569">
    <property type="taxonomic scope" value="Bacteria"/>
</dbReference>
<dbReference type="SUPFAM" id="SSF81324">
    <property type="entry name" value="Voltage-gated potassium channels"/>
    <property type="match status" value="1"/>
</dbReference>
<feature type="transmembrane region" description="Helical" evidence="12">
    <location>
        <begin position="110"/>
        <end position="136"/>
    </location>
</feature>
<keyword evidence="5" id="KW-0631">Potassium channel</keyword>
<keyword evidence="3" id="KW-0633">Potassium transport</keyword>
<evidence type="ECO:0000313" key="15">
    <source>
        <dbReference type="Proteomes" id="UP000000528"/>
    </source>
</evidence>
<feature type="transmembrane region" description="Helical" evidence="12">
    <location>
        <begin position="197"/>
        <end position="219"/>
    </location>
</feature>
<accession>Q98QE5</accession>
<dbReference type="InterPro" id="IPR005821">
    <property type="entry name" value="Ion_trans_dom"/>
</dbReference>
<keyword evidence="15" id="KW-1185">Reference proteome</keyword>
<dbReference type="PIR" id="E90564">
    <property type="entry name" value="E90564"/>
</dbReference>
<dbReference type="KEGG" id="mpu:MYPU_4210"/>
<dbReference type="AlphaFoldDB" id="Q98QE5"/>
<evidence type="ECO:0000313" key="14">
    <source>
        <dbReference type="EMBL" id="CAC13594.1"/>
    </source>
</evidence>
<dbReference type="Gene3D" id="1.10.287.70">
    <property type="match status" value="1"/>
</dbReference>
<dbReference type="Proteomes" id="UP000000528">
    <property type="component" value="Chromosome"/>
</dbReference>
<dbReference type="GO" id="GO:0005249">
    <property type="term" value="F:voltage-gated potassium channel activity"/>
    <property type="evidence" value="ECO:0007669"/>
    <property type="project" value="InterPro"/>
</dbReference>
<reference evidence="14 15" key="1">
    <citation type="journal article" date="2001" name="Nucleic Acids Res.">
        <title>The complete genome sequence of the murine respiratory pathogen Mycoplasma pulmonis.</title>
        <authorList>
            <person name="Chambaud I."/>
            <person name="Heilig R."/>
            <person name="Ferris S."/>
            <person name="Barbe V."/>
            <person name="Samson D."/>
            <person name="Galisson F."/>
            <person name="Moszer I."/>
            <person name="Dybvig K."/>
            <person name="Wroblewski H."/>
            <person name="Viari A."/>
            <person name="Rocha E.P.C."/>
            <person name="Blanchard A."/>
        </authorList>
    </citation>
    <scope>NUCLEOTIDE SEQUENCE [LARGE SCALE GENOMIC DNA]</scope>
    <source>
        <strain evidence="14 15">UAB CTIP</strain>
    </source>
</reference>
<evidence type="ECO:0000256" key="7">
    <source>
        <dbReference type="ARBA" id="ARBA00022989"/>
    </source>
</evidence>